<gene>
    <name evidence="1" type="ORF">HW450_01110</name>
</gene>
<evidence type="ECO:0000313" key="2">
    <source>
        <dbReference type="Proteomes" id="UP000515570"/>
    </source>
</evidence>
<sequence length="116" mass="12648">MEVTYPRILDSARALGVELTPTPTPRLWVADLNGQLMQVLSLPSQVVLRMDCPATSIPWCNEVNAAPLFVSAALIDAQSPLTRLEYSFPTAAGLDDEQLEHLLKVGIDQLFAAKNS</sequence>
<dbReference type="Pfam" id="PF10722">
    <property type="entry name" value="YbjN"/>
    <property type="match status" value="1"/>
</dbReference>
<organism evidence="1 2">
    <name type="scientific">Corynebacterium hindlerae</name>
    <dbReference type="NCBI Taxonomy" id="699041"/>
    <lineage>
        <taxon>Bacteria</taxon>
        <taxon>Bacillati</taxon>
        <taxon>Actinomycetota</taxon>
        <taxon>Actinomycetes</taxon>
        <taxon>Mycobacteriales</taxon>
        <taxon>Corynebacteriaceae</taxon>
        <taxon>Corynebacterium</taxon>
    </lineage>
</organism>
<dbReference type="InterPro" id="IPR019660">
    <property type="entry name" value="Put_sensory_transdc_reg_YbjN"/>
</dbReference>
<keyword evidence="2" id="KW-1185">Reference proteome</keyword>
<name>A0A7G5FFK2_9CORY</name>
<accession>A0A7G5FFK2</accession>
<dbReference type="Proteomes" id="UP000515570">
    <property type="component" value="Chromosome"/>
</dbReference>
<evidence type="ECO:0000313" key="1">
    <source>
        <dbReference type="EMBL" id="QMV85393.1"/>
    </source>
</evidence>
<proteinExistence type="predicted"/>
<reference evidence="1 2" key="1">
    <citation type="submission" date="2020-07" db="EMBL/GenBank/DDBJ databases">
        <title>non toxigenic Corynebacterium sp. nov from a clinical source.</title>
        <authorList>
            <person name="Bernier A.-M."/>
            <person name="Bernard K."/>
        </authorList>
    </citation>
    <scope>NUCLEOTIDE SEQUENCE [LARGE SCALE GENOMIC DNA]</scope>
    <source>
        <strain evidence="2">NML 93-0612</strain>
    </source>
</reference>
<dbReference type="AlphaFoldDB" id="A0A7G5FFK2"/>
<dbReference type="EMBL" id="CP059833">
    <property type="protein sequence ID" value="QMV85393.1"/>
    <property type="molecule type" value="Genomic_DNA"/>
</dbReference>
<protein>
    <submittedName>
        <fullName evidence="1">YbjN domain-containing protein</fullName>
    </submittedName>
</protein>
<dbReference type="RefSeq" id="WP_182386215.1">
    <property type="nucleotide sequence ID" value="NZ_CP059833.1"/>
</dbReference>